<dbReference type="Pfam" id="PF02746">
    <property type="entry name" value="MR_MLE_N"/>
    <property type="match status" value="1"/>
</dbReference>
<comment type="similarity">
    <text evidence="1 7">Belongs to the mandelate racemase/muconate lactonizing enzyme family.</text>
</comment>
<dbReference type="PANTHER" id="PTHR48073:SF2">
    <property type="entry name" value="O-SUCCINYLBENZOATE SYNTHASE"/>
    <property type="match status" value="1"/>
</dbReference>
<name>A0A2S8B7G5_9SPHN</name>
<keyword evidence="3 6" id="KW-0460">Magnesium</keyword>
<dbReference type="PANTHER" id="PTHR48073">
    <property type="entry name" value="O-SUCCINYLBENZOATE SYNTHASE-RELATED"/>
    <property type="match status" value="1"/>
</dbReference>
<feature type="domain" description="Mandelate racemase/muconate lactonizing enzyme C-terminal" evidence="8">
    <location>
        <begin position="132"/>
        <end position="223"/>
    </location>
</feature>
<evidence type="ECO:0000259" key="8">
    <source>
        <dbReference type="SMART" id="SM00922"/>
    </source>
</evidence>
<feature type="binding site" evidence="6">
    <location>
        <position position="202"/>
    </location>
    <ligand>
        <name>Mg(2+)</name>
        <dbReference type="ChEBI" id="CHEBI:18420"/>
    </ligand>
</feature>
<evidence type="ECO:0000256" key="1">
    <source>
        <dbReference type="ARBA" id="ARBA00008031"/>
    </source>
</evidence>
<dbReference type="Gene3D" id="3.30.390.10">
    <property type="entry name" value="Enolase-like, N-terminal domain"/>
    <property type="match status" value="1"/>
</dbReference>
<keyword evidence="2 6" id="KW-0479">Metal-binding</keyword>
<comment type="cofactor">
    <cofactor evidence="6 7">
        <name>Mg(2+)</name>
        <dbReference type="ChEBI" id="CHEBI:18420"/>
    </cofactor>
    <text evidence="6 7">Binds 1 Mg(2+) ion per subunit.</text>
</comment>
<evidence type="ECO:0000256" key="7">
    <source>
        <dbReference type="RuleBase" id="RU366006"/>
    </source>
</evidence>
<dbReference type="CDD" id="cd03319">
    <property type="entry name" value="L-Ala-DL-Glu_epimerase"/>
    <property type="match status" value="1"/>
</dbReference>
<dbReference type="SMART" id="SM00922">
    <property type="entry name" value="MR_MLE"/>
    <property type="match status" value="1"/>
</dbReference>
<dbReference type="RefSeq" id="WP_105998447.1">
    <property type="nucleotide sequence ID" value="NZ_CM009578.1"/>
</dbReference>
<dbReference type="SFLD" id="SFLDS00001">
    <property type="entry name" value="Enolase"/>
    <property type="match status" value="1"/>
</dbReference>
<accession>A0A2S8B7G5</accession>
<dbReference type="EC" id="5.1.1.-" evidence="7"/>
<feature type="binding site" evidence="6">
    <location>
        <position position="225"/>
    </location>
    <ligand>
        <name>Mg(2+)</name>
        <dbReference type="ChEBI" id="CHEBI:18420"/>
    </ligand>
</feature>
<dbReference type="GO" id="GO:0046872">
    <property type="term" value="F:metal ion binding"/>
    <property type="evidence" value="ECO:0007669"/>
    <property type="project" value="UniProtKB-KW"/>
</dbReference>
<dbReference type="InterPro" id="IPR013341">
    <property type="entry name" value="Mandelate_racemase_N_dom"/>
</dbReference>
<organism evidence="9 10">
    <name type="scientific">Sphingopyxis lindanitolerans</name>
    <dbReference type="NCBI Taxonomy" id="2054227"/>
    <lineage>
        <taxon>Bacteria</taxon>
        <taxon>Pseudomonadati</taxon>
        <taxon>Pseudomonadota</taxon>
        <taxon>Alphaproteobacteria</taxon>
        <taxon>Sphingomonadales</taxon>
        <taxon>Sphingomonadaceae</taxon>
        <taxon>Sphingopyxis</taxon>
    </lineage>
</organism>
<dbReference type="SUPFAM" id="SSF51604">
    <property type="entry name" value="Enolase C-terminal domain-like"/>
    <property type="match status" value="1"/>
</dbReference>
<sequence>MTGLRANAVIERWALATPFTISRERFDDVAVVLVTLDDGRHRGRGESCPVGHYGETPDGVLAQVDTMLGALRAGAAWADIHDAFPPGAARNAVDCAVWDLRARQDDTPVWALLDLPRPERVETVFTISIDTPQAMAAAAQAATDHALLKLKLGGADDSARIAAIRAAVPDKRLIADINEGWSPTDFARHMPAMAAAGIEMVEQPFRAGMDALLADCDRPLPIGADESCHVAADIAELASLYDVINIKLDKTGGLTEAVRLLHAAQAAGLDTMVGCMLGTSLAMAPAMLIAPACRFVDLDAPLLMGCDRVPALTYRGGWIDPPAPGLWGCPFTTETDML</sequence>
<proteinExistence type="inferred from homology"/>
<protein>
    <recommendedName>
        <fullName evidence="7">Dipeptide epimerase</fullName>
        <ecNumber evidence="7">5.1.1.-</ecNumber>
    </recommendedName>
</protein>
<dbReference type="NCBIfam" id="NF042940">
    <property type="entry name" value="racemase_DgcA"/>
    <property type="match status" value="1"/>
</dbReference>
<dbReference type="SFLD" id="SFLDG00180">
    <property type="entry name" value="muconate_cycloisomerase"/>
    <property type="match status" value="1"/>
</dbReference>
<dbReference type="GO" id="GO:0016855">
    <property type="term" value="F:racemase and epimerase activity, acting on amino acids and derivatives"/>
    <property type="evidence" value="ECO:0007669"/>
    <property type="project" value="UniProtKB-UniRule"/>
</dbReference>
<dbReference type="Pfam" id="PF13378">
    <property type="entry name" value="MR_MLE_C"/>
    <property type="match status" value="1"/>
</dbReference>
<dbReference type="GO" id="GO:0006518">
    <property type="term" value="P:peptide metabolic process"/>
    <property type="evidence" value="ECO:0007669"/>
    <property type="project" value="UniProtKB-ARBA"/>
</dbReference>
<dbReference type="SFLD" id="SFLDF00010">
    <property type="entry name" value="dipeptide_epimerase"/>
    <property type="match status" value="1"/>
</dbReference>
<evidence type="ECO:0000256" key="4">
    <source>
        <dbReference type="ARBA" id="ARBA00023235"/>
    </source>
</evidence>
<dbReference type="SUPFAM" id="SSF54826">
    <property type="entry name" value="Enolase N-terminal domain-like"/>
    <property type="match status" value="1"/>
</dbReference>
<dbReference type="EMBL" id="PHFW01000002">
    <property type="protein sequence ID" value="PQM28189.1"/>
    <property type="molecule type" value="Genomic_DNA"/>
</dbReference>
<dbReference type="InterPro" id="IPR029017">
    <property type="entry name" value="Enolase-like_N"/>
</dbReference>
<dbReference type="InterPro" id="IPR034603">
    <property type="entry name" value="Dipeptide_epimerase"/>
</dbReference>
<reference evidence="10" key="1">
    <citation type="submission" date="2017-11" db="EMBL/GenBank/DDBJ databases">
        <title>The complete genome sequence of Sphingopyxis pomeranensis sp. nov. strain WS5A3p.</title>
        <authorList>
            <person name="Kaminski M.A."/>
        </authorList>
    </citation>
    <scope>NUCLEOTIDE SEQUENCE [LARGE SCALE GENOMIC DNA]</scope>
    <source>
        <strain evidence="10">WS5A3p</strain>
    </source>
</reference>
<evidence type="ECO:0000313" key="10">
    <source>
        <dbReference type="Proteomes" id="UP000238954"/>
    </source>
</evidence>
<dbReference type="OrthoDB" id="9782675at2"/>
<evidence type="ECO:0000313" key="9">
    <source>
        <dbReference type="EMBL" id="PQM28189.1"/>
    </source>
</evidence>
<keyword evidence="10" id="KW-1185">Reference proteome</keyword>
<gene>
    <name evidence="9" type="ORF">CVO77_06685</name>
</gene>
<evidence type="ECO:0000256" key="5">
    <source>
        <dbReference type="PIRSR" id="PIRSR634603-1"/>
    </source>
</evidence>
<evidence type="ECO:0000256" key="2">
    <source>
        <dbReference type="ARBA" id="ARBA00022723"/>
    </source>
</evidence>
<dbReference type="Proteomes" id="UP000238954">
    <property type="component" value="Chromosome"/>
</dbReference>
<evidence type="ECO:0000256" key="6">
    <source>
        <dbReference type="PIRSR" id="PIRSR634603-3"/>
    </source>
</evidence>
<feature type="active site" description="Proton acceptor; specific for (R)-substrate epimerization" evidence="5">
    <location>
        <position position="151"/>
    </location>
</feature>
<feature type="active site" description="Proton acceptor; specific for (S)-substrate epimerization" evidence="5">
    <location>
        <position position="247"/>
    </location>
</feature>
<dbReference type="AlphaFoldDB" id="A0A2S8B7G5"/>
<evidence type="ECO:0000256" key="3">
    <source>
        <dbReference type="ARBA" id="ARBA00022842"/>
    </source>
</evidence>
<dbReference type="InterPro" id="IPR029065">
    <property type="entry name" value="Enolase_C-like"/>
</dbReference>
<dbReference type="InterPro" id="IPR036849">
    <property type="entry name" value="Enolase-like_C_sf"/>
</dbReference>
<dbReference type="Gene3D" id="3.20.20.120">
    <property type="entry name" value="Enolase-like C-terminal domain"/>
    <property type="match status" value="1"/>
</dbReference>
<comment type="caution">
    <text evidence="9">The sequence shown here is derived from an EMBL/GenBank/DDBJ whole genome shotgun (WGS) entry which is preliminary data.</text>
</comment>
<feature type="binding site" evidence="6">
    <location>
        <position position="176"/>
    </location>
    <ligand>
        <name>Mg(2+)</name>
        <dbReference type="ChEBI" id="CHEBI:18420"/>
    </ligand>
</feature>
<dbReference type="InterPro" id="IPR013342">
    <property type="entry name" value="Mandelate_racemase_C"/>
</dbReference>
<keyword evidence="4 7" id="KW-0413">Isomerase</keyword>